<keyword evidence="17" id="KW-1185">Reference proteome</keyword>
<dbReference type="Gene3D" id="2.40.170.20">
    <property type="entry name" value="TonB-dependent receptor, beta-barrel domain"/>
    <property type="match status" value="1"/>
</dbReference>
<dbReference type="InterPro" id="IPR037066">
    <property type="entry name" value="Plug_dom_sf"/>
</dbReference>
<dbReference type="Pfam" id="PF07715">
    <property type="entry name" value="Plug"/>
    <property type="match status" value="1"/>
</dbReference>
<evidence type="ECO:0000313" key="17">
    <source>
        <dbReference type="Proteomes" id="UP000612361"/>
    </source>
</evidence>
<dbReference type="Pfam" id="PF00593">
    <property type="entry name" value="TonB_dep_Rec_b-barrel"/>
    <property type="match status" value="1"/>
</dbReference>
<evidence type="ECO:0000256" key="11">
    <source>
        <dbReference type="PROSITE-ProRule" id="PRU01360"/>
    </source>
</evidence>
<dbReference type="AlphaFoldDB" id="A0A923I3G6"/>
<dbReference type="EMBL" id="JACOGG010000007">
    <property type="protein sequence ID" value="MBC3935349.1"/>
    <property type="molecule type" value="Genomic_DNA"/>
</dbReference>
<evidence type="ECO:0000256" key="2">
    <source>
        <dbReference type="ARBA" id="ARBA00009810"/>
    </source>
</evidence>
<accession>A0A923I3G6</accession>
<dbReference type="PANTHER" id="PTHR30069:SF29">
    <property type="entry name" value="HEMOGLOBIN AND HEMOGLOBIN-HAPTOGLOBIN-BINDING PROTEIN 1-RELATED"/>
    <property type="match status" value="1"/>
</dbReference>
<comment type="caution">
    <text evidence="16">The sequence shown here is derived from an EMBL/GenBank/DDBJ whole genome shotgun (WGS) entry which is preliminary data.</text>
</comment>
<evidence type="ECO:0000256" key="6">
    <source>
        <dbReference type="ARBA" id="ARBA00022729"/>
    </source>
</evidence>
<sequence length="743" mass="81854">MLFSVSSGYAQTTQEEAPVKEAPTAPAKAKADLGKSDKQAKPATSKEVVQQVTVSGGRTEVEERRQSTAGKIIYGREELDRNGDSSLGEVLKRLPGVTVGGRPGRGGDIRMRGMGNGYTQILINGERAPRGFSMDSLSPDQVERIEIVRGAVAEFSTQAIAGTINIVLREEYKQKTTDLKISLGSEQGRLAPNVALTVPGEAGALSYVMSGSVFKNKQHDQSLTDSLEKNTAGETVLKQHQQDQTDRETTGLHLTPRFNYKFENGDTLNFQPFLMTSKSNSQTWNQVNELFRSSTYFGPQSYATANSSNEAETNFLRGFGNWQHKFENNGKLVVRFGGGLGKMNSSSMRYQFNQAGQQIDVISDVNNTRDRTANTGGKLTMPIGDAHTIATGWELEAGKRSQTRTSLDNGLPQYAESGDNLDASTRRIALFVQDEFDISPQFSAYAGVRWEGIHTSSSSTRQHVDSDSRVWSPVLHGVWRIPDSKDQIRLGLTSTYRAPALNDLIAIPSISNQNSATRPDRTGNPNLKPELSKGIDLAFEHYLSRAGIVSLNLFARSIDDLIRRRTVLVDNGSGARWVSSPVNVGHAITKGMEFDTKFQLQEFLPEGPAIDFRANYSRFWSSVDDIPGPNNRLDQQPKQTANLGMDYRVAGLPLTLGGSVNWTPAYEIQSSTTQIVDTGKKRQFDAYALWKWSPNLQLRLSANNLSPADSYSANTVTTGGIYRNDKTLATTYTTWTLRLEMKI</sequence>
<feature type="domain" description="TonB-dependent receptor plug" evidence="15">
    <location>
        <begin position="68"/>
        <end position="163"/>
    </location>
</feature>
<comment type="similarity">
    <text evidence="2 11 12">Belongs to the TonB-dependent receptor family.</text>
</comment>
<protein>
    <submittedName>
        <fullName evidence="16">TonB-dependent receptor</fullName>
    </submittedName>
</protein>
<dbReference type="GO" id="GO:0044718">
    <property type="term" value="P:siderophore transmembrane transport"/>
    <property type="evidence" value="ECO:0007669"/>
    <property type="project" value="TreeGrafter"/>
</dbReference>
<proteinExistence type="inferred from homology"/>
<dbReference type="SUPFAM" id="SSF56935">
    <property type="entry name" value="Porins"/>
    <property type="match status" value="1"/>
</dbReference>
<dbReference type="PANTHER" id="PTHR30069">
    <property type="entry name" value="TONB-DEPENDENT OUTER MEMBRANE RECEPTOR"/>
    <property type="match status" value="1"/>
</dbReference>
<keyword evidence="5 11" id="KW-0812">Transmembrane</keyword>
<dbReference type="PROSITE" id="PS52016">
    <property type="entry name" value="TONB_DEPENDENT_REC_3"/>
    <property type="match status" value="1"/>
</dbReference>
<feature type="compositionally biased region" description="Polar residues" evidence="13">
    <location>
        <begin position="1"/>
        <end position="14"/>
    </location>
</feature>
<evidence type="ECO:0000256" key="3">
    <source>
        <dbReference type="ARBA" id="ARBA00022448"/>
    </source>
</evidence>
<evidence type="ECO:0000256" key="5">
    <source>
        <dbReference type="ARBA" id="ARBA00022692"/>
    </source>
</evidence>
<keyword evidence="3 11" id="KW-0813">Transport</keyword>
<evidence type="ECO:0000256" key="4">
    <source>
        <dbReference type="ARBA" id="ARBA00022452"/>
    </source>
</evidence>
<evidence type="ECO:0000256" key="12">
    <source>
        <dbReference type="RuleBase" id="RU003357"/>
    </source>
</evidence>
<gene>
    <name evidence="16" type="ORF">H8K47_08250</name>
</gene>
<evidence type="ECO:0000256" key="8">
    <source>
        <dbReference type="ARBA" id="ARBA00023136"/>
    </source>
</evidence>
<feature type="compositionally biased region" description="Basic and acidic residues" evidence="13">
    <location>
        <begin position="29"/>
        <end position="40"/>
    </location>
</feature>
<feature type="region of interest" description="Disordered" evidence="13">
    <location>
        <begin position="1"/>
        <end position="48"/>
    </location>
</feature>
<dbReference type="Gene3D" id="2.170.130.10">
    <property type="entry name" value="TonB-dependent receptor, plug domain"/>
    <property type="match status" value="1"/>
</dbReference>
<evidence type="ECO:0000259" key="15">
    <source>
        <dbReference type="Pfam" id="PF07715"/>
    </source>
</evidence>
<evidence type="ECO:0000259" key="14">
    <source>
        <dbReference type="Pfam" id="PF00593"/>
    </source>
</evidence>
<keyword evidence="8 11" id="KW-0472">Membrane</keyword>
<comment type="subcellular location">
    <subcellularLocation>
        <location evidence="1 11">Cell outer membrane</location>
        <topology evidence="1 11">Multi-pass membrane protein</topology>
    </subcellularLocation>
</comment>
<dbReference type="Proteomes" id="UP000612361">
    <property type="component" value="Unassembled WGS sequence"/>
</dbReference>
<organism evidence="16 17">
    <name type="scientific">Undibacterium rugosum</name>
    <dbReference type="NCBI Taxonomy" id="2762291"/>
    <lineage>
        <taxon>Bacteria</taxon>
        <taxon>Pseudomonadati</taxon>
        <taxon>Pseudomonadota</taxon>
        <taxon>Betaproteobacteria</taxon>
        <taxon>Burkholderiales</taxon>
        <taxon>Oxalobacteraceae</taxon>
        <taxon>Undibacterium</taxon>
    </lineage>
</organism>
<keyword evidence="6" id="KW-0732">Signal</keyword>
<dbReference type="InterPro" id="IPR012910">
    <property type="entry name" value="Plug_dom"/>
</dbReference>
<keyword evidence="4 11" id="KW-1134">Transmembrane beta strand</keyword>
<dbReference type="GO" id="GO:0015344">
    <property type="term" value="F:siderophore uptake transmembrane transporter activity"/>
    <property type="evidence" value="ECO:0007669"/>
    <property type="project" value="TreeGrafter"/>
</dbReference>
<evidence type="ECO:0000256" key="7">
    <source>
        <dbReference type="ARBA" id="ARBA00023077"/>
    </source>
</evidence>
<name>A0A923I3G6_9BURK</name>
<keyword evidence="9 16" id="KW-0675">Receptor</keyword>
<dbReference type="RefSeq" id="WP_186880930.1">
    <property type="nucleotide sequence ID" value="NZ_JACOGG010000007.1"/>
</dbReference>
<feature type="domain" description="TonB-dependent receptor-like beta-barrel" evidence="14">
    <location>
        <begin position="279"/>
        <end position="705"/>
    </location>
</feature>
<evidence type="ECO:0000256" key="1">
    <source>
        <dbReference type="ARBA" id="ARBA00004571"/>
    </source>
</evidence>
<evidence type="ECO:0000256" key="13">
    <source>
        <dbReference type="SAM" id="MobiDB-lite"/>
    </source>
</evidence>
<evidence type="ECO:0000313" key="16">
    <source>
        <dbReference type="EMBL" id="MBC3935349.1"/>
    </source>
</evidence>
<evidence type="ECO:0000256" key="10">
    <source>
        <dbReference type="ARBA" id="ARBA00023237"/>
    </source>
</evidence>
<dbReference type="InterPro" id="IPR036942">
    <property type="entry name" value="Beta-barrel_TonB_sf"/>
</dbReference>
<dbReference type="InterPro" id="IPR039426">
    <property type="entry name" value="TonB-dep_rcpt-like"/>
</dbReference>
<dbReference type="CDD" id="cd01347">
    <property type="entry name" value="ligand_gated_channel"/>
    <property type="match status" value="1"/>
</dbReference>
<reference evidence="16" key="1">
    <citation type="submission" date="2020-08" db="EMBL/GenBank/DDBJ databases">
        <title>Novel species isolated from subtropical streams in China.</title>
        <authorList>
            <person name="Lu H."/>
        </authorList>
    </citation>
    <scope>NUCLEOTIDE SEQUENCE</scope>
    <source>
        <strain evidence="16">CY7W</strain>
    </source>
</reference>
<keyword evidence="10 11" id="KW-0998">Cell outer membrane</keyword>
<dbReference type="GO" id="GO:0009279">
    <property type="term" value="C:cell outer membrane"/>
    <property type="evidence" value="ECO:0007669"/>
    <property type="project" value="UniProtKB-SubCell"/>
</dbReference>
<keyword evidence="7 12" id="KW-0798">TonB box</keyword>
<dbReference type="InterPro" id="IPR000531">
    <property type="entry name" value="Beta-barrel_TonB"/>
</dbReference>
<evidence type="ECO:0000256" key="9">
    <source>
        <dbReference type="ARBA" id="ARBA00023170"/>
    </source>
</evidence>